<dbReference type="RefSeq" id="WP_007416942.1">
    <property type="nucleotide sequence ID" value="NZ_ABOX02000033.1"/>
</dbReference>
<dbReference type="EMBL" id="ABOX02000033">
    <property type="protein sequence ID" value="EEF59096.1"/>
    <property type="molecule type" value="Genomic_DNA"/>
</dbReference>
<sequence>MASYSQMNVPPVIPAMMRTELKDLKVAKYLLENPGLTIRMANLLGSPLEKGFAMLPANWSVAVNKAAKSALTKALETAVATLGRKSPRRSRELFHKVLVGASGGIGGAFGLAALPIELPISTTIMLRSIADIARSEGHDIALIETKLECLEVFALGGTRKTDDASESMYWLTRAALSKTVSEAATYITQKGALNETAPVIVRLINEIASRFGVMVSEEVAAKAIPIIGAAGGGLINVLFIAHFQDMARGHFIVKRLEAKYGMAQVKEAYDQIAV</sequence>
<dbReference type="PANTHER" id="PTHR41260">
    <property type="entry name" value="PROTEIN ECSC"/>
    <property type="match status" value="1"/>
</dbReference>
<dbReference type="STRING" id="320771.Cflav_PD2224"/>
<proteinExistence type="predicted"/>
<evidence type="ECO:0000256" key="1">
    <source>
        <dbReference type="SAM" id="Phobius"/>
    </source>
</evidence>
<dbReference type="AlphaFoldDB" id="B9XMA3"/>
<evidence type="ECO:0000313" key="2">
    <source>
        <dbReference type="EMBL" id="EEF59096.1"/>
    </source>
</evidence>
<name>B9XMA3_PEDPL</name>
<dbReference type="Proteomes" id="UP000003688">
    <property type="component" value="Unassembled WGS sequence"/>
</dbReference>
<organism evidence="2 3">
    <name type="scientific">Pedosphaera parvula (strain Ellin514)</name>
    <dbReference type="NCBI Taxonomy" id="320771"/>
    <lineage>
        <taxon>Bacteria</taxon>
        <taxon>Pseudomonadati</taxon>
        <taxon>Verrucomicrobiota</taxon>
        <taxon>Pedosphaerae</taxon>
        <taxon>Pedosphaerales</taxon>
        <taxon>Pedosphaeraceae</taxon>
        <taxon>Pedosphaera</taxon>
    </lineage>
</organism>
<dbReference type="PANTHER" id="PTHR41260:SF1">
    <property type="entry name" value="PROTEIN ECSC"/>
    <property type="match status" value="1"/>
</dbReference>
<accession>B9XMA3</accession>
<feature type="transmembrane region" description="Helical" evidence="1">
    <location>
        <begin position="93"/>
        <end position="116"/>
    </location>
</feature>
<gene>
    <name evidence="2" type="ORF">Cflav_PD2224</name>
</gene>
<evidence type="ECO:0000313" key="3">
    <source>
        <dbReference type="Proteomes" id="UP000003688"/>
    </source>
</evidence>
<dbReference type="Pfam" id="PF12787">
    <property type="entry name" value="EcsC"/>
    <property type="match status" value="1"/>
</dbReference>
<keyword evidence="1" id="KW-0812">Transmembrane</keyword>
<protein>
    <recommendedName>
        <fullName evidence="4">Peptidase</fullName>
    </recommendedName>
</protein>
<keyword evidence="3" id="KW-1185">Reference proteome</keyword>
<reference evidence="2 3" key="1">
    <citation type="journal article" date="2011" name="J. Bacteriol.">
        <title>Genome sequence of 'Pedosphaera parvula' Ellin514, an aerobic Verrucomicrobial isolate from pasture soil.</title>
        <authorList>
            <person name="Kant R."/>
            <person name="van Passel M.W."/>
            <person name="Sangwan P."/>
            <person name="Palva A."/>
            <person name="Lucas S."/>
            <person name="Copeland A."/>
            <person name="Lapidus A."/>
            <person name="Glavina Del Rio T."/>
            <person name="Dalin E."/>
            <person name="Tice H."/>
            <person name="Bruce D."/>
            <person name="Goodwin L."/>
            <person name="Pitluck S."/>
            <person name="Chertkov O."/>
            <person name="Larimer F.W."/>
            <person name="Land M.L."/>
            <person name="Hauser L."/>
            <person name="Brettin T.S."/>
            <person name="Detter J.C."/>
            <person name="Han S."/>
            <person name="de Vos W.M."/>
            <person name="Janssen P.H."/>
            <person name="Smidt H."/>
        </authorList>
    </citation>
    <scope>NUCLEOTIDE SEQUENCE [LARGE SCALE GENOMIC DNA]</scope>
    <source>
        <strain evidence="2 3">Ellin514</strain>
    </source>
</reference>
<keyword evidence="1" id="KW-1133">Transmembrane helix</keyword>
<evidence type="ECO:0008006" key="4">
    <source>
        <dbReference type="Google" id="ProtNLM"/>
    </source>
</evidence>
<comment type="caution">
    <text evidence="2">The sequence shown here is derived from an EMBL/GenBank/DDBJ whole genome shotgun (WGS) entry which is preliminary data.</text>
</comment>
<feature type="transmembrane region" description="Helical" evidence="1">
    <location>
        <begin position="219"/>
        <end position="241"/>
    </location>
</feature>
<keyword evidence="1" id="KW-0472">Membrane</keyword>
<dbReference type="InterPro" id="IPR024787">
    <property type="entry name" value="EcsC"/>
</dbReference>